<dbReference type="AlphaFoldDB" id="A0AAD6MCP6"/>
<evidence type="ECO:0000313" key="3">
    <source>
        <dbReference type="EMBL" id="KAJ6983113.1"/>
    </source>
</evidence>
<dbReference type="PROSITE" id="PS50004">
    <property type="entry name" value="C2"/>
    <property type="match status" value="1"/>
</dbReference>
<dbReference type="Proteomes" id="UP001164929">
    <property type="component" value="Chromosome 10"/>
</dbReference>
<accession>A0AAD6MCP6</accession>
<dbReference type="CDD" id="cd04049">
    <property type="entry name" value="C2_putative_Elicitor-responsive_gene"/>
    <property type="match status" value="1"/>
</dbReference>
<proteinExistence type="predicted"/>
<dbReference type="SMART" id="SM00239">
    <property type="entry name" value="C2"/>
    <property type="match status" value="1"/>
</dbReference>
<feature type="domain" description="C2" evidence="2">
    <location>
        <begin position="1"/>
        <end position="107"/>
    </location>
</feature>
<dbReference type="PANTHER" id="PTHR46248">
    <property type="entry name" value="EXPRESSED PROTEIN"/>
    <property type="match status" value="1"/>
</dbReference>
<dbReference type="SUPFAM" id="SSF49562">
    <property type="entry name" value="C2 domain (Calcium/lipid-binding domain, CaLB)"/>
    <property type="match status" value="1"/>
</dbReference>
<dbReference type="InterPro" id="IPR000008">
    <property type="entry name" value="C2_dom"/>
</dbReference>
<gene>
    <name evidence="3" type="ORF">NC653_026053</name>
</gene>
<keyword evidence="4" id="KW-1185">Reference proteome</keyword>
<dbReference type="Pfam" id="PF00168">
    <property type="entry name" value="C2"/>
    <property type="match status" value="1"/>
</dbReference>
<feature type="compositionally biased region" description="Low complexity" evidence="1">
    <location>
        <begin position="253"/>
        <end position="268"/>
    </location>
</feature>
<dbReference type="EMBL" id="JAQIZT010000010">
    <property type="protein sequence ID" value="KAJ6983113.1"/>
    <property type="molecule type" value="Genomic_DNA"/>
</dbReference>
<dbReference type="InterPro" id="IPR035892">
    <property type="entry name" value="C2_domain_sf"/>
</dbReference>
<dbReference type="Pfam" id="PF04784">
    <property type="entry name" value="DUF547"/>
    <property type="match status" value="1"/>
</dbReference>
<reference evidence="3" key="1">
    <citation type="journal article" date="2023" name="Mol. Ecol. Resour.">
        <title>Chromosome-level genome assembly of a triploid poplar Populus alba 'Berolinensis'.</title>
        <authorList>
            <person name="Chen S."/>
            <person name="Yu Y."/>
            <person name="Wang X."/>
            <person name="Wang S."/>
            <person name="Zhang T."/>
            <person name="Zhou Y."/>
            <person name="He R."/>
            <person name="Meng N."/>
            <person name="Wang Y."/>
            <person name="Liu W."/>
            <person name="Liu Z."/>
            <person name="Liu J."/>
            <person name="Guo Q."/>
            <person name="Huang H."/>
            <person name="Sederoff R.R."/>
            <person name="Wang G."/>
            <person name="Qu G."/>
            <person name="Chen S."/>
        </authorList>
    </citation>
    <scope>NUCLEOTIDE SEQUENCE</scope>
    <source>
        <strain evidence="3">SC-2020</strain>
    </source>
</reference>
<evidence type="ECO:0000313" key="4">
    <source>
        <dbReference type="Proteomes" id="UP001164929"/>
    </source>
</evidence>
<protein>
    <recommendedName>
        <fullName evidence="2">C2 domain-containing protein</fullName>
    </recommendedName>
</protein>
<evidence type="ECO:0000256" key="1">
    <source>
        <dbReference type="SAM" id="MobiDB-lite"/>
    </source>
</evidence>
<comment type="caution">
    <text evidence="3">The sequence shown here is derived from an EMBL/GenBank/DDBJ whole genome shotgun (WGS) entry which is preliminary data.</text>
</comment>
<evidence type="ECO:0000259" key="2">
    <source>
        <dbReference type="PROSITE" id="PS50004"/>
    </source>
</evidence>
<dbReference type="Pfam" id="PF14389">
    <property type="entry name" value="Lzipper-MIP1"/>
    <property type="match status" value="1"/>
</dbReference>
<dbReference type="PANTHER" id="PTHR46248:SF4">
    <property type="entry name" value="OS01G0147800 PROTEIN"/>
    <property type="match status" value="1"/>
</dbReference>
<feature type="region of interest" description="Disordered" evidence="1">
    <location>
        <begin position="247"/>
        <end position="275"/>
    </location>
</feature>
<sequence length="677" mass="77398">MASGILEVLLVNAKGLGDTDFLGDMDLYVIVQYKSQERKSSVARGQGGHPVWNERLTFKVEYPGQAGEYKLSLKIMDKDTFSADDFFGEATIYVKDLLTSGVENGSAELHPCKYRVVSATQSYTGEIQVGVTFTLKIVDFSSFFGLARTMKFEDYLGQQSDEKQKRVDLEEEVEKLQAELDEEQAINKVLQCALHGSVSSHPCLATLIPPQVQSLLAELAMVEEEIVWLERKVDELKLNLYQERKQNKEWKRQPQQLKKMKQQNQLPPSGLENRSVLEDDFNQLSRSQHYDEYKKEKMKFRRPSVGSAAEMLSMLSTSSTKNEKPRRHTGRIQNEHHICKEICNENPNELSEELVKSLIGIFLELHQAPPQDTEELAIVPKLSLSCMNSKGPKTLFNYKASIFPFNHNESNLDPYRIMPDLDSTVRDIGPYKNFIQVERNSLDVRRLSECLPMAGKLRVLIRRLCNVDLTFLTYKQKLAFWINIYNACIMHGFLEHGLPSSQENLLATMNKAAVNVGGIVLNALAIEHFILRHPCEPNHGHADEKEMLLRHAYGLGYPEPNVTFALCRGSWSSPALRIYTPEEVVNELGRAKVEYLEASVGVTCKRKIVVPKLLQWHMRDFADDMESLLEWIYSQLPRSGSLKRLMMECLNGESKFPLTKMVEVQPYESEFRYLLPF</sequence>
<dbReference type="InterPro" id="IPR006869">
    <property type="entry name" value="DUF547"/>
</dbReference>
<dbReference type="Gene3D" id="2.60.40.150">
    <property type="entry name" value="C2 domain"/>
    <property type="match status" value="1"/>
</dbReference>
<organism evidence="3 4">
    <name type="scientific">Populus alba x Populus x berolinensis</name>
    <dbReference type="NCBI Taxonomy" id="444605"/>
    <lineage>
        <taxon>Eukaryota</taxon>
        <taxon>Viridiplantae</taxon>
        <taxon>Streptophyta</taxon>
        <taxon>Embryophyta</taxon>
        <taxon>Tracheophyta</taxon>
        <taxon>Spermatophyta</taxon>
        <taxon>Magnoliopsida</taxon>
        <taxon>eudicotyledons</taxon>
        <taxon>Gunneridae</taxon>
        <taxon>Pentapetalae</taxon>
        <taxon>rosids</taxon>
        <taxon>fabids</taxon>
        <taxon>Malpighiales</taxon>
        <taxon>Salicaceae</taxon>
        <taxon>Saliceae</taxon>
        <taxon>Populus</taxon>
    </lineage>
</organism>
<dbReference type="InterPro" id="IPR025757">
    <property type="entry name" value="MIP1_Leuzipper"/>
</dbReference>
<name>A0AAD6MCP6_9ROSI</name>